<evidence type="ECO:0000256" key="1">
    <source>
        <dbReference type="ARBA" id="ARBA00022898"/>
    </source>
</evidence>
<proteinExistence type="inferred from homology"/>
<dbReference type="Proteomes" id="UP000184423">
    <property type="component" value="Unassembled WGS sequence"/>
</dbReference>
<evidence type="ECO:0000313" key="6">
    <source>
        <dbReference type="EMBL" id="SHE81808.1"/>
    </source>
</evidence>
<sequence length="367" mass="41550">MELQLLDLKAQYETIKDEIKDAVINTIESGHYILGPEVKKLEEDIANYCGVKHGIGVANGTDALVLTLKAFGIGEGDEVITTPFTFFASAETVSQVGATPVFVDVDEKTYCIDENKIEEKITSKTKAIIAVHIFGQMCDMDRIMEIAEKHNLIVIEDACQAIGAEYKGKKAGSIGHAACFSFFPTKNLGGYGDGGMIVTNDDEVAQTIRMLRFHGSKIKYYHDMIGYNSRLDEIQAAILNVKFKHIDDWNNARKEKAHKYNELLANTKCVTPYEDEKCKHIYHLYILQHEEREELLRFLKDNGVATGIYYPVPLHLQNVYEYLGYKEGDLPVSEKLSKRTFAIPLYPEITLEQQEYVADLIRKFDNK</sequence>
<dbReference type="PIRSF" id="PIRSF000390">
    <property type="entry name" value="PLP_StrS"/>
    <property type="match status" value="1"/>
</dbReference>
<organism evidence="6 7">
    <name type="scientific">Caloramator proteoclasticus DSM 10124</name>
    <dbReference type="NCBI Taxonomy" id="1121262"/>
    <lineage>
        <taxon>Bacteria</taxon>
        <taxon>Bacillati</taxon>
        <taxon>Bacillota</taxon>
        <taxon>Clostridia</taxon>
        <taxon>Eubacteriales</taxon>
        <taxon>Clostridiaceae</taxon>
        <taxon>Caloramator</taxon>
    </lineage>
</organism>
<dbReference type="InterPro" id="IPR000653">
    <property type="entry name" value="DegT/StrS_aminotransferase"/>
</dbReference>
<dbReference type="RefSeq" id="WP_073248386.1">
    <property type="nucleotide sequence ID" value="NZ_FQVG01000018.1"/>
</dbReference>
<evidence type="ECO:0000256" key="2">
    <source>
        <dbReference type="ARBA" id="ARBA00037999"/>
    </source>
</evidence>
<name>A0A1M4WKQ1_9CLOT</name>
<dbReference type="InterPro" id="IPR015422">
    <property type="entry name" value="PyrdxlP-dep_Trfase_small"/>
</dbReference>
<keyword evidence="7" id="KW-1185">Reference proteome</keyword>
<dbReference type="GO" id="GO:0008483">
    <property type="term" value="F:transaminase activity"/>
    <property type="evidence" value="ECO:0007669"/>
    <property type="project" value="TreeGrafter"/>
</dbReference>
<feature type="modified residue" description="N6-(pyridoxal phosphate)lysine" evidence="4">
    <location>
        <position position="186"/>
    </location>
</feature>
<reference evidence="7" key="1">
    <citation type="submission" date="2016-11" db="EMBL/GenBank/DDBJ databases">
        <authorList>
            <person name="Varghese N."/>
            <person name="Submissions S."/>
        </authorList>
    </citation>
    <scope>NUCLEOTIDE SEQUENCE [LARGE SCALE GENOMIC DNA]</scope>
    <source>
        <strain evidence="7">DSM 10124</strain>
    </source>
</reference>
<dbReference type="PANTHER" id="PTHR30244">
    <property type="entry name" value="TRANSAMINASE"/>
    <property type="match status" value="1"/>
</dbReference>
<feature type="active site" description="Proton acceptor" evidence="3">
    <location>
        <position position="186"/>
    </location>
</feature>
<evidence type="ECO:0000256" key="3">
    <source>
        <dbReference type="PIRSR" id="PIRSR000390-1"/>
    </source>
</evidence>
<dbReference type="InterPro" id="IPR015424">
    <property type="entry name" value="PyrdxlP-dep_Trfase"/>
</dbReference>
<evidence type="ECO:0000256" key="4">
    <source>
        <dbReference type="PIRSR" id="PIRSR000390-2"/>
    </source>
</evidence>
<dbReference type="Pfam" id="PF01041">
    <property type="entry name" value="DegT_DnrJ_EryC1"/>
    <property type="match status" value="1"/>
</dbReference>
<dbReference type="FunFam" id="3.40.640.10:FF:000089">
    <property type="entry name" value="Aminotransferase, DegT/DnrJ/EryC1/StrS family"/>
    <property type="match status" value="1"/>
</dbReference>
<dbReference type="GO" id="GO:0000271">
    <property type="term" value="P:polysaccharide biosynthetic process"/>
    <property type="evidence" value="ECO:0007669"/>
    <property type="project" value="TreeGrafter"/>
</dbReference>
<dbReference type="InterPro" id="IPR015421">
    <property type="entry name" value="PyrdxlP-dep_Trfase_major"/>
</dbReference>
<dbReference type="AlphaFoldDB" id="A0A1M4WKQ1"/>
<dbReference type="CDD" id="cd00616">
    <property type="entry name" value="AHBA_syn"/>
    <property type="match status" value="1"/>
</dbReference>
<evidence type="ECO:0000313" key="7">
    <source>
        <dbReference type="Proteomes" id="UP000184423"/>
    </source>
</evidence>
<protein>
    <submittedName>
        <fullName evidence="6">dTDP-4-amino-4,6-dideoxygalactose transaminase</fullName>
    </submittedName>
</protein>
<keyword evidence="1 4" id="KW-0663">Pyridoxal phosphate</keyword>
<comment type="similarity">
    <text evidence="2 5">Belongs to the DegT/DnrJ/EryC1 family.</text>
</comment>
<evidence type="ECO:0000256" key="5">
    <source>
        <dbReference type="RuleBase" id="RU004508"/>
    </source>
</evidence>
<dbReference type="SUPFAM" id="SSF53383">
    <property type="entry name" value="PLP-dependent transferases"/>
    <property type="match status" value="1"/>
</dbReference>
<dbReference type="Gene3D" id="3.40.640.10">
    <property type="entry name" value="Type I PLP-dependent aspartate aminotransferase-like (Major domain)"/>
    <property type="match status" value="1"/>
</dbReference>
<dbReference type="Gene3D" id="3.90.1150.10">
    <property type="entry name" value="Aspartate Aminotransferase, domain 1"/>
    <property type="match status" value="1"/>
</dbReference>
<gene>
    <name evidence="6" type="ORF">SAMN02746091_01178</name>
</gene>
<dbReference type="EMBL" id="FQVG01000018">
    <property type="protein sequence ID" value="SHE81808.1"/>
    <property type="molecule type" value="Genomic_DNA"/>
</dbReference>
<dbReference type="PANTHER" id="PTHR30244:SF36">
    <property type="entry name" value="3-OXO-GLUCOSE-6-PHOSPHATE:GLUTAMATE AMINOTRANSFERASE"/>
    <property type="match status" value="1"/>
</dbReference>
<dbReference type="GO" id="GO:0030170">
    <property type="term" value="F:pyridoxal phosphate binding"/>
    <property type="evidence" value="ECO:0007669"/>
    <property type="project" value="UniProtKB-ARBA"/>
</dbReference>
<accession>A0A1M4WKQ1</accession>